<dbReference type="InterPro" id="IPR009722">
    <property type="entry name" value="YjiK/CarP"/>
</dbReference>
<proteinExistence type="predicted"/>
<sequence length="287" mass="33555">MKRLIFICLLIFILTNSCGLRENRFPGPYVSPENYDLDQPEKMILPMALDEISGLTIGPENRIWAIQDEAAIVYELNWPDNRVVRRSKYAKNMDVEDILFVEKGLFALKSNGDIYEIMDIFSKEVDAKKHDFPFNGKRDMEALGYYDDDRLILFCKKCNLDKDKNVASAFFFDLNSNQFSNAKDFKLTEKKIRELLNEERHYKLTVKPSAVAFNPVDRKYYVLSSVGKWLLVMDKFGDYEEVFRLNPRLFKQAEGICFNQMGDMFISNEARDGNANILKFNYKKNQQ</sequence>
<evidence type="ECO:0000313" key="5">
    <source>
        <dbReference type="Proteomes" id="UP001589654"/>
    </source>
</evidence>
<keyword evidence="5" id="KW-1185">Reference proteome</keyword>
<protein>
    <submittedName>
        <fullName evidence="4">SdiA-regulated domain-containing protein</fullName>
    </submittedName>
</protein>
<dbReference type="Pfam" id="PF06977">
    <property type="entry name" value="SdiA-regulated"/>
    <property type="match status" value="1"/>
</dbReference>
<evidence type="ECO:0000313" key="4">
    <source>
        <dbReference type="EMBL" id="MFB9211798.1"/>
    </source>
</evidence>
<name>A0ABV5J4P0_9BACT</name>
<organism evidence="4 5">
    <name type="scientific">Echinicola jeungdonensis</name>
    <dbReference type="NCBI Taxonomy" id="709343"/>
    <lineage>
        <taxon>Bacteria</taxon>
        <taxon>Pseudomonadati</taxon>
        <taxon>Bacteroidota</taxon>
        <taxon>Cytophagia</taxon>
        <taxon>Cytophagales</taxon>
        <taxon>Cyclobacteriaceae</taxon>
        <taxon>Echinicola</taxon>
    </lineage>
</organism>
<evidence type="ECO:0000256" key="2">
    <source>
        <dbReference type="ARBA" id="ARBA00022475"/>
    </source>
</evidence>
<keyword evidence="3" id="KW-0472">Membrane</keyword>
<accession>A0ABV5J4P0</accession>
<comment type="caution">
    <text evidence="4">The sequence shown here is derived from an EMBL/GenBank/DDBJ whole genome shotgun (WGS) entry which is preliminary data.</text>
</comment>
<evidence type="ECO:0000256" key="1">
    <source>
        <dbReference type="ARBA" id="ARBA00004236"/>
    </source>
</evidence>
<keyword evidence="2" id="KW-1003">Cell membrane</keyword>
<dbReference type="EMBL" id="JBHMEW010000054">
    <property type="protein sequence ID" value="MFB9211798.1"/>
    <property type="molecule type" value="Genomic_DNA"/>
</dbReference>
<evidence type="ECO:0000256" key="3">
    <source>
        <dbReference type="ARBA" id="ARBA00023136"/>
    </source>
</evidence>
<dbReference type="SUPFAM" id="SSF63829">
    <property type="entry name" value="Calcium-dependent phosphotriesterase"/>
    <property type="match status" value="1"/>
</dbReference>
<reference evidence="4 5" key="1">
    <citation type="submission" date="2024-09" db="EMBL/GenBank/DDBJ databases">
        <authorList>
            <person name="Sun Q."/>
            <person name="Mori K."/>
        </authorList>
    </citation>
    <scope>NUCLEOTIDE SEQUENCE [LARGE SCALE GENOMIC DNA]</scope>
    <source>
        <strain evidence="4 5">CECT 7682</strain>
    </source>
</reference>
<gene>
    <name evidence="4" type="ORF">ACFFUR_08270</name>
</gene>
<dbReference type="Proteomes" id="UP001589654">
    <property type="component" value="Unassembled WGS sequence"/>
</dbReference>
<dbReference type="RefSeq" id="WP_290247255.1">
    <property type="nucleotide sequence ID" value="NZ_JAUFQT010000001.1"/>
</dbReference>
<comment type="subcellular location">
    <subcellularLocation>
        <location evidence="1">Cell membrane</location>
    </subcellularLocation>
</comment>